<feature type="domain" description="OmpR/PhoB-type" evidence="9">
    <location>
        <begin position="125"/>
        <end position="223"/>
    </location>
</feature>
<dbReference type="GO" id="GO:0000976">
    <property type="term" value="F:transcription cis-regulatory region binding"/>
    <property type="evidence" value="ECO:0007669"/>
    <property type="project" value="TreeGrafter"/>
</dbReference>
<protein>
    <submittedName>
        <fullName evidence="10">DNA-binding response OmpR family regulator</fullName>
    </submittedName>
</protein>
<keyword evidence="1 6" id="KW-0597">Phosphoprotein</keyword>
<dbReference type="Pfam" id="PF00486">
    <property type="entry name" value="Trans_reg_C"/>
    <property type="match status" value="1"/>
</dbReference>
<dbReference type="InterPro" id="IPR011006">
    <property type="entry name" value="CheY-like_superfamily"/>
</dbReference>
<keyword evidence="5" id="KW-0804">Transcription</keyword>
<keyword evidence="2" id="KW-0902">Two-component regulatory system</keyword>
<dbReference type="GO" id="GO:0000156">
    <property type="term" value="F:phosphorelay response regulator activity"/>
    <property type="evidence" value="ECO:0007669"/>
    <property type="project" value="TreeGrafter"/>
</dbReference>
<dbReference type="SMART" id="SM00448">
    <property type="entry name" value="REC"/>
    <property type="match status" value="1"/>
</dbReference>
<name>A0A4R1JLZ5_9GAMM</name>
<dbReference type="PANTHER" id="PTHR48111">
    <property type="entry name" value="REGULATOR OF RPOS"/>
    <property type="match status" value="1"/>
</dbReference>
<dbReference type="RefSeq" id="WP_131912968.1">
    <property type="nucleotide sequence ID" value="NZ_OU594967.1"/>
</dbReference>
<evidence type="ECO:0000256" key="2">
    <source>
        <dbReference type="ARBA" id="ARBA00023012"/>
    </source>
</evidence>
<dbReference type="Gene3D" id="3.40.50.2300">
    <property type="match status" value="1"/>
</dbReference>
<dbReference type="GO" id="GO:0006355">
    <property type="term" value="P:regulation of DNA-templated transcription"/>
    <property type="evidence" value="ECO:0007669"/>
    <property type="project" value="InterPro"/>
</dbReference>
<dbReference type="InterPro" id="IPR001867">
    <property type="entry name" value="OmpR/PhoB-type_DNA-bd"/>
</dbReference>
<dbReference type="SMART" id="SM00862">
    <property type="entry name" value="Trans_reg_C"/>
    <property type="match status" value="1"/>
</dbReference>
<dbReference type="OrthoDB" id="9802426at2"/>
<evidence type="ECO:0000259" key="8">
    <source>
        <dbReference type="PROSITE" id="PS50110"/>
    </source>
</evidence>
<feature type="domain" description="Response regulatory" evidence="8">
    <location>
        <begin position="2"/>
        <end position="116"/>
    </location>
</feature>
<evidence type="ECO:0000256" key="3">
    <source>
        <dbReference type="ARBA" id="ARBA00023015"/>
    </source>
</evidence>
<gene>
    <name evidence="10" type="ORF">EV690_2166</name>
</gene>
<reference evidence="10 11" key="1">
    <citation type="submission" date="2019-03" db="EMBL/GenBank/DDBJ databases">
        <title>Genomic Encyclopedia of Type Strains, Phase IV (KMG-IV): sequencing the most valuable type-strain genomes for metagenomic binning, comparative biology and taxonomic classification.</title>
        <authorList>
            <person name="Goeker M."/>
        </authorList>
    </citation>
    <scope>NUCLEOTIDE SEQUENCE [LARGE SCALE GENOMIC DNA]</scope>
    <source>
        <strain evidence="10 11">DSM 18577</strain>
    </source>
</reference>
<proteinExistence type="predicted"/>
<evidence type="ECO:0000256" key="4">
    <source>
        <dbReference type="ARBA" id="ARBA00023125"/>
    </source>
</evidence>
<dbReference type="PANTHER" id="PTHR48111:SF1">
    <property type="entry name" value="TWO-COMPONENT RESPONSE REGULATOR ORR33"/>
    <property type="match status" value="1"/>
</dbReference>
<evidence type="ECO:0000256" key="7">
    <source>
        <dbReference type="PROSITE-ProRule" id="PRU01091"/>
    </source>
</evidence>
<dbReference type="Gene3D" id="6.10.250.690">
    <property type="match status" value="1"/>
</dbReference>
<dbReference type="PROSITE" id="PS51755">
    <property type="entry name" value="OMPR_PHOB"/>
    <property type="match status" value="1"/>
</dbReference>
<evidence type="ECO:0000256" key="6">
    <source>
        <dbReference type="PROSITE-ProRule" id="PRU00169"/>
    </source>
</evidence>
<dbReference type="GO" id="GO:0005829">
    <property type="term" value="C:cytosol"/>
    <property type="evidence" value="ECO:0007669"/>
    <property type="project" value="TreeGrafter"/>
</dbReference>
<dbReference type="SUPFAM" id="SSF52172">
    <property type="entry name" value="CheY-like"/>
    <property type="match status" value="1"/>
</dbReference>
<evidence type="ECO:0000259" key="9">
    <source>
        <dbReference type="PROSITE" id="PS51755"/>
    </source>
</evidence>
<dbReference type="FunFam" id="3.40.50.2300:FF:000002">
    <property type="entry name" value="DNA-binding response regulator PhoP"/>
    <property type="match status" value="1"/>
</dbReference>
<sequence length="223" mass="25461">MKILLIEDSELLRRSLVVGLGNLGFTIDDTDNGETGYNMARHNHYDIIILDLMLPKMDGMSILEKLRKQKVMTRVLILSAKNEAKDRVSGLLKGADDYLTKPFSFEELHARILTIMRRGQVEKANDNLCIGDFTLNLTDRNFYYKDQMITLTPNEYKILECLFNQPNRVVSLEKISTAVVGNFDFLSKNSIEVHMSSIRRKVRALNLTLPVKTKRGFGYIAQG</sequence>
<accession>A0A4R1JLZ5</accession>
<dbReference type="Pfam" id="PF00072">
    <property type="entry name" value="Response_reg"/>
    <property type="match status" value="1"/>
</dbReference>
<keyword evidence="4 7" id="KW-0238">DNA-binding</keyword>
<evidence type="ECO:0000313" key="10">
    <source>
        <dbReference type="EMBL" id="TCK52066.1"/>
    </source>
</evidence>
<dbReference type="AlphaFoldDB" id="A0A4R1JLZ5"/>
<feature type="modified residue" description="4-aspartylphosphate" evidence="6">
    <location>
        <position position="51"/>
    </location>
</feature>
<dbReference type="CDD" id="cd00383">
    <property type="entry name" value="trans_reg_C"/>
    <property type="match status" value="1"/>
</dbReference>
<dbReference type="InterPro" id="IPR036388">
    <property type="entry name" value="WH-like_DNA-bd_sf"/>
</dbReference>
<organism evidence="10 11">
    <name type="scientific">Celerinatantimonas diazotrophica</name>
    <dbReference type="NCBI Taxonomy" id="412034"/>
    <lineage>
        <taxon>Bacteria</taxon>
        <taxon>Pseudomonadati</taxon>
        <taxon>Pseudomonadota</taxon>
        <taxon>Gammaproteobacteria</taxon>
        <taxon>Celerinatantimonadaceae</taxon>
        <taxon>Celerinatantimonas</taxon>
    </lineage>
</organism>
<dbReference type="InterPro" id="IPR039420">
    <property type="entry name" value="WalR-like"/>
</dbReference>
<evidence type="ECO:0000313" key="11">
    <source>
        <dbReference type="Proteomes" id="UP000295565"/>
    </source>
</evidence>
<comment type="caution">
    <text evidence="10">The sequence shown here is derived from an EMBL/GenBank/DDBJ whole genome shotgun (WGS) entry which is preliminary data.</text>
</comment>
<dbReference type="GO" id="GO:0032993">
    <property type="term" value="C:protein-DNA complex"/>
    <property type="evidence" value="ECO:0007669"/>
    <property type="project" value="TreeGrafter"/>
</dbReference>
<keyword evidence="11" id="KW-1185">Reference proteome</keyword>
<dbReference type="InterPro" id="IPR016032">
    <property type="entry name" value="Sig_transdc_resp-reg_C-effctor"/>
</dbReference>
<dbReference type="EMBL" id="SMGD01000013">
    <property type="protein sequence ID" value="TCK52066.1"/>
    <property type="molecule type" value="Genomic_DNA"/>
</dbReference>
<dbReference type="Gene3D" id="1.10.10.10">
    <property type="entry name" value="Winged helix-like DNA-binding domain superfamily/Winged helix DNA-binding domain"/>
    <property type="match status" value="1"/>
</dbReference>
<keyword evidence="3" id="KW-0805">Transcription regulation</keyword>
<evidence type="ECO:0000256" key="5">
    <source>
        <dbReference type="ARBA" id="ARBA00023163"/>
    </source>
</evidence>
<dbReference type="InterPro" id="IPR001789">
    <property type="entry name" value="Sig_transdc_resp-reg_receiver"/>
</dbReference>
<dbReference type="PROSITE" id="PS50110">
    <property type="entry name" value="RESPONSE_REGULATORY"/>
    <property type="match status" value="1"/>
</dbReference>
<dbReference type="Proteomes" id="UP000295565">
    <property type="component" value="Unassembled WGS sequence"/>
</dbReference>
<evidence type="ECO:0000256" key="1">
    <source>
        <dbReference type="ARBA" id="ARBA00022553"/>
    </source>
</evidence>
<dbReference type="SUPFAM" id="SSF46894">
    <property type="entry name" value="C-terminal effector domain of the bipartite response regulators"/>
    <property type="match status" value="1"/>
</dbReference>
<feature type="DNA-binding region" description="OmpR/PhoB-type" evidence="7">
    <location>
        <begin position="125"/>
        <end position="223"/>
    </location>
</feature>